<evidence type="ECO:0000313" key="5">
    <source>
        <dbReference type="EMBL" id="ADU27024.1"/>
    </source>
</evidence>
<dbReference type="HOGENOM" id="CLU_060699_1_4_9"/>
<dbReference type="InterPro" id="IPR001034">
    <property type="entry name" value="DeoR_HTH"/>
</dbReference>
<dbReference type="InterPro" id="IPR036388">
    <property type="entry name" value="WH-like_DNA-bd_sf"/>
</dbReference>
<dbReference type="Gene3D" id="3.40.50.1360">
    <property type="match status" value="1"/>
</dbReference>
<dbReference type="InterPro" id="IPR014036">
    <property type="entry name" value="DeoR-like_C"/>
</dbReference>
<dbReference type="PROSITE" id="PS51000">
    <property type="entry name" value="HTH_DEOR_2"/>
    <property type="match status" value="1"/>
</dbReference>
<dbReference type="PRINTS" id="PR00037">
    <property type="entry name" value="HTHLACR"/>
</dbReference>
<dbReference type="PANTHER" id="PTHR30363:SF44">
    <property type="entry name" value="AGA OPERON TRANSCRIPTIONAL REPRESSOR-RELATED"/>
    <property type="match status" value="1"/>
</dbReference>
<evidence type="ECO:0000313" key="6">
    <source>
        <dbReference type="Proteomes" id="UP000001551"/>
    </source>
</evidence>
<proteinExistence type="predicted"/>
<reference evidence="5 6" key="1">
    <citation type="submission" date="2010-12" db="EMBL/GenBank/DDBJ databases">
        <title>Complete sequence of Ethanoligenens harbinense YUAN-3.</title>
        <authorList>
            <person name="Lucas S."/>
            <person name="Copeland A."/>
            <person name="Lapidus A."/>
            <person name="Cheng J.-F."/>
            <person name="Bruce D."/>
            <person name="Goodwin L."/>
            <person name="Pitluck S."/>
            <person name="Chertkov O."/>
            <person name="Misra M."/>
            <person name="Detter J.C."/>
            <person name="Han C."/>
            <person name="Tapia R."/>
            <person name="Land M."/>
            <person name="Hauser L."/>
            <person name="Jeffries C."/>
            <person name="Kyrpides N."/>
            <person name="Ivanova N."/>
            <person name="Mikhailova N."/>
            <person name="Wang A."/>
            <person name="Mouttaki H."/>
            <person name="He Z."/>
            <person name="Zhou J."/>
            <person name="Hemme C.L."/>
            <person name="Woyke T."/>
        </authorList>
    </citation>
    <scope>NUCLEOTIDE SEQUENCE [LARGE SCALE GENOMIC DNA]</scope>
    <source>
        <strain evidence="6">DSM 18485 / JCM 12961 / CGMCC 1.5033 / YUAN-3</strain>
    </source>
</reference>
<dbReference type="InterPro" id="IPR050313">
    <property type="entry name" value="Carb_Metab_HTH_regulators"/>
</dbReference>
<dbReference type="Proteomes" id="UP000001551">
    <property type="component" value="Chromosome"/>
</dbReference>
<organism evidence="5 6">
    <name type="scientific">Ethanoligenens harbinense (strain DSM 18485 / JCM 12961 / CGMCC 1.5033 / YUAN-3)</name>
    <dbReference type="NCBI Taxonomy" id="663278"/>
    <lineage>
        <taxon>Bacteria</taxon>
        <taxon>Bacillati</taxon>
        <taxon>Bacillota</taxon>
        <taxon>Clostridia</taxon>
        <taxon>Eubacteriales</taxon>
        <taxon>Oscillospiraceae</taxon>
        <taxon>Ethanoligenens</taxon>
    </lineage>
</organism>
<dbReference type="GO" id="GO:0003700">
    <property type="term" value="F:DNA-binding transcription factor activity"/>
    <property type="evidence" value="ECO:0007669"/>
    <property type="project" value="InterPro"/>
</dbReference>
<protein>
    <submittedName>
        <fullName evidence="5">Transcriptional regulator, DeoR family</fullName>
    </submittedName>
</protein>
<feature type="domain" description="HTH deoR-type" evidence="4">
    <location>
        <begin position="3"/>
        <end position="58"/>
    </location>
</feature>
<keyword evidence="1" id="KW-0805">Transcription regulation</keyword>
<evidence type="ECO:0000256" key="2">
    <source>
        <dbReference type="ARBA" id="ARBA00023125"/>
    </source>
</evidence>
<accession>E6U7K1</accession>
<evidence type="ECO:0000256" key="1">
    <source>
        <dbReference type="ARBA" id="ARBA00023015"/>
    </source>
</evidence>
<keyword evidence="2" id="KW-0238">DNA-binding</keyword>
<dbReference type="SMART" id="SM00420">
    <property type="entry name" value="HTH_DEOR"/>
    <property type="match status" value="1"/>
</dbReference>
<name>E6U7K1_ETHHY</name>
<keyword evidence="6" id="KW-1185">Reference proteome</keyword>
<dbReference type="Gene3D" id="1.10.10.10">
    <property type="entry name" value="Winged helix-like DNA-binding domain superfamily/Winged helix DNA-binding domain"/>
    <property type="match status" value="1"/>
</dbReference>
<sequence length="260" mass="28989">MFEEERLQKITGYVQSNTRASVHKLCELFGVSESTVRRDLNELEKRRMIKRTHGGAVCLESVGFEPTYSEKEDQYREEKQSIAERAAALIEDGDSLLIDSGTTTLYLAPHLARFKQLTVVTNSIHLLQQLSIYPGITLMATGGTLRPNTMALVGPVAEQFLSRIRVDKAFMATNGIEKSMGLTTPNISEASVKEKMMQVAEQVFVLADHSKIGRVSFARFGSLSDIDGCITSDLVTEEQRQEFVSRGVRLFLVESPKKLP</sequence>
<dbReference type="InterPro" id="IPR018356">
    <property type="entry name" value="Tscrpt_reg_HTH_DeoR_CS"/>
</dbReference>
<dbReference type="Pfam" id="PF08220">
    <property type="entry name" value="HTH_DeoR"/>
    <property type="match status" value="1"/>
</dbReference>
<evidence type="ECO:0000259" key="4">
    <source>
        <dbReference type="PROSITE" id="PS51000"/>
    </source>
</evidence>
<dbReference type="SMART" id="SM01134">
    <property type="entry name" value="DeoRC"/>
    <property type="match status" value="1"/>
</dbReference>
<dbReference type="PANTHER" id="PTHR30363">
    <property type="entry name" value="HTH-TYPE TRANSCRIPTIONAL REGULATOR SRLR-RELATED"/>
    <property type="match status" value="1"/>
</dbReference>
<gene>
    <name evidence="5" type="ordered locus">Ethha_1487</name>
</gene>
<evidence type="ECO:0000256" key="3">
    <source>
        <dbReference type="ARBA" id="ARBA00023163"/>
    </source>
</evidence>
<dbReference type="RefSeq" id="WP_013485379.1">
    <property type="nucleotide sequence ID" value="NC_014828.1"/>
</dbReference>
<dbReference type="eggNOG" id="COG1349">
    <property type="taxonomic scope" value="Bacteria"/>
</dbReference>
<keyword evidence="3" id="KW-0804">Transcription</keyword>
<dbReference type="InterPro" id="IPR036390">
    <property type="entry name" value="WH_DNA-bd_sf"/>
</dbReference>
<dbReference type="InterPro" id="IPR037171">
    <property type="entry name" value="NagB/RpiA_transferase-like"/>
</dbReference>
<dbReference type="STRING" id="663278.Ethha_1487"/>
<dbReference type="Pfam" id="PF00455">
    <property type="entry name" value="DeoRC"/>
    <property type="match status" value="1"/>
</dbReference>
<dbReference type="GO" id="GO:0003677">
    <property type="term" value="F:DNA binding"/>
    <property type="evidence" value="ECO:0007669"/>
    <property type="project" value="UniProtKB-KW"/>
</dbReference>
<dbReference type="PROSITE" id="PS00894">
    <property type="entry name" value="HTH_DEOR_1"/>
    <property type="match status" value="1"/>
</dbReference>
<dbReference type="EMBL" id="CP002400">
    <property type="protein sequence ID" value="ADU27024.1"/>
    <property type="molecule type" value="Genomic_DNA"/>
</dbReference>
<dbReference type="SUPFAM" id="SSF46785">
    <property type="entry name" value="Winged helix' DNA-binding domain"/>
    <property type="match status" value="1"/>
</dbReference>
<dbReference type="KEGG" id="eha:Ethha_1487"/>
<dbReference type="SUPFAM" id="SSF100950">
    <property type="entry name" value="NagB/RpiA/CoA transferase-like"/>
    <property type="match status" value="1"/>
</dbReference>
<dbReference type="AlphaFoldDB" id="E6U7K1"/>